<gene>
    <name evidence="2" type="ORF">DL762_008668</name>
</gene>
<evidence type="ECO:0000313" key="3">
    <source>
        <dbReference type="Proteomes" id="UP000294003"/>
    </source>
</evidence>
<feature type="region of interest" description="Disordered" evidence="1">
    <location>
        <begin position="1"/>
        <end position="25"/>
    </location>
</feature>
<keyword evidence="3" id="KW-1185">Reference proteome</keyword>
<dbReference type="EMBL" id="QJNS01000381">
    <property type="protein sequence ID" value="RYO78483.1"/>
    <property type="molecule type" value="Genomic_DNA"/>
</dbReference>
<evidence type="ECO:0000313" key="2">
    <source>
        <dbReference type="EMBL" id="RYO78483.1"/>
    </source>
</evidence>
<dbReference type="Proteomes" id="UP000294003">
    <property type="component" value="Unassembled WGS sequence"/>
</dbReference>
<proteinExistence type="predicted"/>
<sequence>MGQAARLAKDAGKKGSPPATEKLKISEPLDRFPAHVFDLADSLEHLDLSGTGLSALPTRRRPPAEAQDRLFLQL</sequence>
<accession>A0ABY0GVH2</accession>
<name>A0ABY0GVH2_9PEZI</name>
<comment type="caution">
    <text evidence="2">The sequence shown here is derived from an EMBL/GenBank/DDBJ whole genome shotgun (WGS) entry which is preliminary data.</text>
</comment>
<evidence type="ECO:0000256" key="1">
    <source>
        <dbReference type="SAM" id="MobiDB-lite"/>
    </source>
</evidence>
<organism evidence="2 3">
    <name type="scientific">Monosporascus cannonballus</name>
    <dbReference type="NCBI Taxonomy" id="155416"/>
    <lineage>
        <taxon>Eukaryota</taxon>
        <taxon>Fungi</taxon>
        <taxon>Dikarya</taxon>
        <taxon>Ascomycota</taxon>
        <taxon>Pezizomycotina</taxon>
        <taxon>Sordariomycetes</taxon>
        <taxon>Xylariomycetidae</taxon>
        <taxon>Xylariales</taxon>
        <taxon>Xylariales incertae sedis</taxon>
        <taxon>Monosporascus</taxon>
    </lineage>
</organism>
<protein>
    <submittedName>
        <fullName evidence="2">Uncharacterized protein</fullName>
    </submittedName>
</protein>
<feature type="region of interest" description="Disordered" evidence="1">
    <location>
        <begin position="52"/>
        <end position="74"/>
    </location>
</feature>
<reference evidence="2 3" key="1">
    <citation type="submission" date="2018-06" db="EMBL/GenBank/DDBJ databases">
        <title>Complete Genomes of Monosporascus.</title>
        <authorList>
            <person name="Robinson A.J."/>
            <person name="Natvig D.O."/>
        </authorList>
    </citation>
    <scope>NUCLEOTIDE SEQUENCE [LARGE SCALE GENOMIC DNA]</scope>
    <source>
        <strain evidence="2 3">CBS 609.92</strain>
    </source>
</reference>